<accession>A0A420HS03</accession>
<gene>
    <name evidence="1" type="ORF">GcC1_168025</name>
</gene>
<organism evidence="1 2">
    <name type="scientific">Golovinomyces cichoracearum</name>
    <dbReference type="NCBI Taxonomy" id="62708"/>
    <lineage>
        <taxon>Eukaryota</taxon>
        <taxon>Fungi</taxon>
        <taxon>Dikarya</taxon>
        <taxon>Ascomycota</taxon>
        <taxon>Pezizomycotina</taxon>
        <taxon>Leotiomycetes</taxon>
        <taxon>Erysiphales</taxon>
        <taxon>Erysiphaceae</taxon>
        <taxon>Golovinomyces</taxon>
    </lineage>
</organism>
<proteinExistence type="predicted"/>
<dbReference type="EMBL" id="MCBR01016826">
    <property type="protein sequence ID" value="RKF60202.1"/>
    <property type="molecule type" value="Genomic_DNA"/>
</dbReference>
<evidence type="ECO:0000313" key="1">
    <source>
        <dbReference type="EMBL" id="RKF60202.1"/>
    </source>
</evidence>
<sequence length="153" mass="17274">GYTPEASSHIACFTYPGHSVGCISFTVGAADHLKLLLPLKLGPALEFGWYEDLIRQFEQLSNPVILTFIIGSSLPTVQEHKGWKVPDLVSQVRTDLRRRAQFGFHLPQLMIAWFDLKMEILHRCELGLQRGEPGKKPLSKTSTNDNRMCRIKA</sequence>
<comment type="caution">
    <text evidence="1">The sequence shown here is derived from an EMBL/GenBank/DDBJ whole genome shotgun (WGS) entry which is preliminary data.</text>
</comment>
<evidence type="ECO:0000313" key="2">
    <source>
        <dbReference type="Proteomes" id="UP000285405"/>
    </source>
</evidence>
<dbReference type="AlphaFoldDB" id="A0A420HS03"/>
<reference evidence="1 2" key="1">
    <citation type="journal article" date="2018" name="BMC Genomics">
        <title>Comparative genome analyses reveal sequence features reflecting distinct modes of host-adaptation between dicot and monocot powdery mildew.</title>
        <authorList>
            <person name="Wu Y."/>
            <person name="Ma X."/>
            <person name="Pan Z."/>
            <person name="Kale S.D."/>
            <person name="Song Y."/>
            <person name="King H."/>
            <person name="Zhang Q."/>
            <person name="Presley C."/>
            <person name="Deng X."/>
            <person name="Wei C.I."/>
            <person name="Xiao S."/>
        </authorList>
    </citation>
    <scope>NUCLEOTIDE SEQUENCE [LARGE SCALE GENOMIC DNA]</scope>
    <source>
        <strain evidence="1">UCSC1</strain>
    </source>
</reference>
<name>A0A420HS03_9PEZI</name>
<dbReference type="Proteomes" id="UP000285405">
    <property type="component" value="Unassembled WGS sequence"/>
</dbReference>
<feature type="non-terminal residue" evidence="1">
    <location>
        <position position="1"/>
    </location>
</feature>
<protein>
    <submittedName>
        <fullName evidence="1">Uncharacterized protein</fullName>
    </submittedName>
</protein>